<keyword evidence="2 3" id="KW-0802">TPR repeat</keyword>
<dbReference type="OrthoDB" id="238183at2"/>
<dbReference type="SUPFAM" id="SSF53756">
    <property type="entry name" value="UDP-Glycosyltransferase/glycogen phosphorylase"/>
    <property type="match status" value="1"/>
</dbReference>
<evidence type="ECO:0000256" key="1">
    <source>
        <dbReference type="ARBA" id="ARBA00022737"/>
    </source>
</evidence>
<dbReference type="SUPFAM" id="SSF48452">
    <property type="entry name" value="TPR-like"/>
    <property type="match status" value="2"/>
</dbReference>
<dbReference type="AlphaFoldDB" id="A0A5R9RDK8"/>
<evidence type="ECO:0008006" key="6">
    <source>
        <dbReference type="Google" id="ProtNLM"/>
    </source>
</evidence>
<accession>A0A5R9RDK8</accession>
<gene>
    <name evidence="4" type="ORF">FAS41_04945</name>
</gene>
<dbReference type="SMART" id="SM00028">
    <property type="entry name" value="TPR"/>
    <property type="match status" value="3"/>
</dbReference>
<sequence>MAWRTFVRVIVPSRKGFNFFSKNFQEHLFFLLAPILLYPRKAPNCRHMEPLMSEQNDRAEIQRIAHALQQAELADDMLGQVQLYERLAAITPQVALIHAKLGHLHLRLKQPQAARAHIEKALSMPGDDKVDAEIFDRMAEATEFSDQLAQARTWYQQRPNLWRFKLYINALQSAQQNEEAEKLLLETLQGKLDASQQTWILCALSKLYFDTGRYHDCIACCQLGLEASPDDVRLHFNMATALEQVARYEDAFRHYQVVLDKDPQHVGTHNNLGLLMLRLKEFEAGWPHYEWRWPASQQNQQQVFNIPQWQGEPLQGKSLLVWAEQGIGDHIMFASMLPSLLALGGRICFESYARLDPILNRSFPQVEFIRREQSGTVNDGVQMLYRQNWPRCDFHIPMGSLGRWLRPDLPSFASPSGYLKADQAGAQAKREEYSKLFPGKRLIGLSWRGGTNVSNDMQSRRITMSELARLSSLPGVQFINLQYGDTLLERYEAQILGLNIHHDPSVDPLTSMDAQANQLAALDTVLSIDNTTVHLAGALGIPTYVLLQLNPNWRWALNDSQSYWYPSVHLVRNLEIGRWGNVLDKAVTAMRDNGHL</sequence>
<dbReference type="Gene3D" id="1.25.40.10">
    <property type="entry name" value="Tetratricopeptide repeat domain"/>
    <property type="match status" value="2"/>
</dbReference>
<evidence type="ECO:0000313" key="5">
    <source>
        <dbReference type="Proteomes" id="UP000306635"/>
    </source>
</evidence>
<protein>
    <recommendedName>
        <fullName evidence="6">Tetratricopeptide repeat protein</fullName>
    </recommendedName>
</protein>
<dbReference type="InterPro" id="IPR051685">
    <property type="entry name" value="Ycf3/AcsC/BcsC/TPR_MFPF"/>
</dbReference>
<dbReference type="Proteomes" id="UP000306635">
    <property type="component" value="Unassembled WGS sequence"/>
</dbReference>
<proteinExistence type="predicted"/>
<dbReference type="EMBL" id="SWDV01000003">
    <property type="protein sequence ID" value="TLX80238.1"/>
    <property type="molecule type" value="Genomic_DNA"/>
</dbReference>
<comment type="caution">
    <text evidence="4">The sequence shown here is derived from an EMBL/GenBank/DDBJ whole genome shotgun (WGS) entry which is preliminary data.</text>
</comment>
<evidence type="ECO:0000313" key="4">
    <source>
        <dbReference type="EMBL" id="TLX80238.1"/>
    </source>
</evidence>
<dbReference type="PANTHER" id="PTHR44943:SF8">
    <property type="entry name" value="TPR REPEAT-CONTAINING PROTEIN MJ0263"/>
    <property type="match status" value="1"/>
</dbReference>
<keyword evidence="1" id="KW-0677">Repeat</keyword>
<dbReference type="Pfam" id="PF13181">
    <property type="entry name" value="TPR_8"/>
    <property type="match status" value="2"/>
</dbReference>
<reference evidence="4 5" key="1">
    <citation type="submission" date="2019-04" db="EMBL/GenBank/DDBJ databases">
        <authorList>
            <person name="Li M."/>
        </authorList>
    </citation>
    <scope>NUCLEOTIDE SEQUENCE [LARGE SCALE GENOMIC DNA]</scope>
    <source>
        <strain evidence="4 5">LAM1902</strain>
    </source>
</reference>
<dbReference type="Gene3D" id="3.40.50.2000">
    <property type="entry name" value="Glycogen Phosphorylase B"/>
    <property type="match status" value="1"/>
</dbReference>
<dbReference type="PROSITE" id="PS50005">
    <property type="entry name" value="TPR"/>
    <property type="match status" value="1"/>
</dbReference>
<evidence type="ECO:0000256" key="3">
    <source>
        <dbReference type="PROSITE-ProRule" id="PRU00339"/>
    </source>
</evidence>
<dbReference type="InterPro" id="IPR011990">
    <property type="entry name" value="TPR-like_helical_dom_sf"/>
</dbReference>
<name>A0A5R9RDK8_9PSED</name>
<dbReference type="PANTHER" id="PTHR44943">
    <property type="entry name" value="CELLULOSE SYNTHASE OPERON PROTEIN C"/>
    <property type="match status" value="1"/>
</dbReference>
<keyword evidence="5" id="KW-1185">Reference proteome</keyword>
<feature type="repeat" description="TPR" evidence="3">
    <location>
        <begin position="232"/>
        <end position="265"/>
    </location>
</feature>
<dbReference type="InterPro" id="IPR019734">
    <property type="entry name" value="TPR_rpt"/>
</dbReference>
<organism evidence="4 5">
    <name type="scientific">Pseudomonas nicosulfuronedens</name>
    <dbReference type="NCBI Taxonomy" id="2571105"/>
    <lineage>
        <taxon>Bacteria</taxon>
        <taxon>Pseudomonadati</taxon>
        <taxon>Pseudomonadota</taxon>
        <taxon>Gammaproteobacteria</taxon>
        <taxon>Pseudomonadales</taxon>
        <taxon>Pseudomonadaceae</taxon>
        <taxon>Pseudomonas</taxon>
    </lineage>
</organism>
<evidence type="ECO:0000256" key="2">
    <source>
        <dbReference type="ARBA" id="ARBA00022803"/>
    </source>
</evidence>